<evidence type="ECO:0000259" key="1">
    <source>
        <dbReference type="Pfam" id="PF02371"/>
    </source>
</evidence>
<proteinExistence type="predicted"/>
<feature type="domain" description="Transposase IS116/IS110/IS902 C-terminal" evidence="1">
    <location>
        <begin position="6"/>
        <end position="45"/>
    </location>
</feature>
<gene>
    <name evidence="2" type="ORF">GAGA_3617</name>
</gene>
<dbReference type="Pfam" id="PF02371">
    <property type="entry name" value="Transposase_20"/>
    <property type="match status" value="1"/>
</dbReference>
<organism evidence="2 3">
    <name type="scientific">Paraglaciecola agarilytica NO2</name>
    <dbReference type="NCBI Taxonomy" id="1125747"/>
    <lineage>
        <taxon>Bacteria</taxon>
        <taxon>Pseudomonadati</taxon>
        <taxon>Pseudomonadota</taxon>
        <taxon>Gammaproteobacteria</taxon>
        <taxon>Alteromonadales</taxon>
        <taxon>Alteromonadaceae</taxon>
        <taxon>Paraglaciecola</taxon>
    </lineage>
</organism>
<dbReference type="EMBL" id="BAEK01000065">
    <property type="protein sequence ID" value="GAC06450.1"/>
    <property type="molecule type" value="Genomic_DNA"/>
</dbReference>
<protein>
    <recommendedName>
        <fullName evidence="1">Transposase IS116/IS110/IS902 C-terminal domain-containing protein</fullName>
    </recommendedName>
</protein>
<comment type="caution">
    <text evidence="2">The sequence shown here is derived from an EMBL/GenBank/DDBJ whole genome shotgun (WGS) entry which is preliminary data.</text>
</comment>
<evidence type="ECO:0000313" key="3">
    <source>
        <dbReference type="Proteomes" id="UP000008372"/>
    </source>
</evidence>
<sequence length="65" mass="7213">MGVLQFGLVPKQHTTGDNPRLLGISKRGNTYLRTQFINGARAALRNIGEQEGNLSTNCKRQQNDD</sequence>
<evidence type="ECO:0000313" key="2">
    <source>
        <dbReference type="EMBL" id="GAC06450.1"/>
    </source>
</evidence>
<reference evidence="2 3" key="1">
    <citation type="journal article" date="2014" name="Environ. Microbiol.">
        <title>Comparative genomics of the marine bacterial genus Glaciecola reveals the high degree of genomic diversity and genomic characteristic for cold adaptation.</title>
        <authorList>
            <person name="Qin Q.L."/>
            <person name="Xie B.B."/>
            <person name="Yu Y."/>
            <person name="Shu Y.L."/>
            <person name="Rong J.C."/>
            <person name="Zhang Y.J."/>
            <person name="Zhao D.L."/>
            <person name="Chen X.L."/>
            <person name="Zhang X.Y."/>
            <person name="Chen B."/>
            <person name="Zhou B.C."/>
            <person name="Zhang Y.Z."/>
        </authorList>
    </citation>
    <scope>NUCLEOTIDE SEQUENCE [LARGE SCALE GENOMIC DNA]</scope>
    <source>
        <strain evidence="2 3">NO2</strain>
    </source>
</reference>
<name>A0ABQ0IAT2_9ALTE</name>
<accession>A0ABQ0IAT2</accession>
<keyword evidence="3" id="KW-1185">Reference proteome</keyword>
<dbReference type="InterPro" id="IPR003346">
    <property type="entry name" value="Transposase_20"/>
</dbReference>
<dbReference type="Proteomes" id="UP000008372">
    <property type="component" value="Unassembled WGS sequence"/>
</dbReference>